<sequence length="76" mass="8376">GEPEYSIIFSRRGAAIPSESLLTMVHDELRRRHSGAYDHLTQAPMIWTAVRNAGSAALSEVGFDPQLIRRGNIDLG</sequence>
<evidence type="ECO:0000313" key="1">
    <source>
        <dbReference type="EMBL" id="KAF4753807.1"/>
    </source>
</evidence>
<dbReference type="EMBL" id="JABANM010001710">
    <property type="protein sequence ID" value="KAF4753807.1"/>
    <property type="molecule type" value="Genomic_DNA"/>
</dbReference>
<reference evidence="1 2" key="1">
    <citation type="submission" date="2020-04" db="EMBL/GenBank/DDBJ databases">
        <title>Perkinsus olseni comparative genomics.</title>
        <authorList>
            <person name="Bogema D.R."/>
        </authorList>
    </citation>
    <scope>NUCLEOTIDE SEQUENCE [LARGE SCALE GENOMIC DNA]</scope>
    <source>
        <strain evidence="1">ATCC PRA-205</strain>
    </source>
</reference>
<dbReference type="AlphaFoldDB" id="A0A7J6UA17"/>
<comment type="caution">
    <text evidence="1">The sequence shown here is derived from an EMBL/GenBank/DDBJ whole genome shotgun (WGS) entry which is preliminary data.</text>
</comment>
<evidence type="ECO:0000313" key="2">
    <source>
        <dbReference type="Proteomes" id="UP000574390"/>
    </source>
</evidence>
<proteinExistence type="predicted"/>
<protein>
    <submittedName>
        <fullName evidence="1">Uncharacterized protein</fullName>
    </submittedName>
</protein>
<feature type="non-terminal residue" evidence="1">
    <location>
        <position position="1"/>
    </location>
</feature>
<gene>
    <name evidence="1" type="ORF">FOZ62_005423</name>
</gene>
<accession>A0A7J6UA17</accession>
<organism evidence="1 2">
    <name type="scientific">Perkinsus olseni</name>
    <name type="common">Perkinsus atlanticus</name>
    <dbReference type="NCBI Taxonomy" id="32597"/>
    <lineage>
        <taxon>Eukaryota</taxon>
        <taxon>Sar</taxon>
        <taxon>Alveolata</taxon>
        <taxon>Perkinsozoa</taxon>
        <taxon>Perkinsea</taxon>
        <taxon>Perkinsida</taxon>
        <taxon>Perkinsidae</taxon>
        <taxon>Perkinsus</taxon>
    </lineage>
</organism>
<dbReference type="Proteomes" id="UP000574390">
    <property type="component" value="Unassembled WGS sequence"/>
</dbReference>
<name>A0A7J6UA17_PEROL</name>